<evidence type="ECO:0000256" key="11">
    <source>
        <dbReference type="ARBA" id="ARBA00023136"/>
    </source>
</evidence>
<dbReference type="Pfam" id="PF00023">
    <property type="entry name" value="Ank"/>
    <property type="match status" value="1"/>
</dbReference>
<dbReference type="SMART" id="SM00248">
    <property type="entry name" value="ANK"/>
    <property type="match status" value="5"/>
</dbReference>
<evidence type="ECO:0000256" key="15">
    <source>
        <dbReference type="SAM" id="Phobius"/>
    </source>
</evidence>
<dbReference type="InterPro" id="IPR036770">
    <property type="entry name" value="Ankyrin_rpt-contain_sf"/>
</dbReference>
<dbReference type="PANTHER" id="PTHR10582">
    <property type="entry name" value="TRANSIENT RECEPTOR POTENTIAL ION CHANNEL PROTEIN"/>
    <property type="match status" value="1"/>
</dbReference>
<evidence type="ECO:0000256" key="8">
    <source>
        <dbReference type="ARBA" id="ARBA00022837"/>
    </source>
</evidence>
<feature type="repeat" description="ANK" evidence="13">
    <location>
        <begin position="231"/>
        <end position="263"/>
    </location>
</feature>
<evidence type="ECO:0000313" key="17">
    <source>
        <dbReference type="EMBL" id="SSX33335.1"/>
    </source>
</evidence>
<feature type="transmembrane region" description="Helical" evidence="15">
    <location>
        <begin position="615"/>
        <end position="642"/>
    </location>
</feature>
<feature type="repeat" description="ANK" evidence="13">
    <location>
        <begin position="173"/>
        <end position="205"/>
    </location>
</feature>
<accession>A0A336MUD6</accession>
<dbReference type="AlphaFoldDB" id="A0A336MUD6"/>
<keyword evidence="3" id="KW-1003">Cell membrane</keyword>
<evidence type="ECO:0000256" key="3">
    <source>
        <dbReference type="ARBA" id="ARBA00022475"/>
    </source>
</evidence>
<evidence type="ECO:0000256" key="2">
    <source>
        <dbReference type="ARBA" id="ARBA00022448"/>
    </source>
</evidence>
<dbReference type="InterPro" id="IPR024862">
    <property type="entry name" value="TRPV"/>
</dbReference>
<evidence type="ECO:0000256" key="10">
    <source>
        <dbReference type="ARBA" id="ARBA00023065"/>
    </source>
</evidence>
<dbReference type="PANTHER" id="PTHR10582:SF2">
    <property type="entry name" value="INACTIVE"/>
    <property type="match status" value="1"/>
</dbReference>
<reference evidence="17" key="1">
    <citation type="submission" date="2018-07" db="EMBL/GenBank/DDBJ databases">
        <authorList>
            <person name="Quirk P.G."/>
            <person name="Krulwich T.A."/>
        </authorList>
    </citation>
    <scope>NUCLEOTIDE SEQUENCE</scope>
</reference>
<evidence type="ECO:0000256" key="13">
    <source>
        <dbReference type="PROSITE-ProRule" id="PRU00023"/>
    </source>
</evidence>
<keyword evidence="6 15" id="KW-0812">Transmembrane</keyword>
<dbReference type="Pfam" id="PF12796">
    <property type="entry name" value="Ank_2"/>
    <property type="match status" value="1"/>
</dbReference>
<dbReference type="SUPFAM" id="SSF48403">
    <property type="entry name" value="Ankyrin repeat"/>
    <property type="match status" value="1"/>
</dbReference>
<protein>
    <submittedName>
        <fullName evidence="17">CSON006299 protein</fullName>
    </submittedName>
</protein>
<dbReference type="GO" id="GO:0034703">
    <property type="term" value="C:cation channel complex"/>
    <property type="evidence" value="ECO:0007669"/>
    <property type="project" value="UniProtKB-ARBA"/>
</dbReference>
<evidence type="ECO:0000256" key="14">
    <source>
        <dbReference type="SAM" id="MobiDB-lite"/>
    </source>
</evidence>
<keyword evidence="13" id="KW-0040">ANK repeat</keyword>
<dbReference type="GO" id="GO:0005886">
    <property type="term" value="C:plasma membrane"/>
    <property type="evidence" value="ECO:0007669"/>
    <property type="project" value="UniProtKB-SubCell"/>
</dbReference>
<dbReference type="InterPro" id="IPR002110">
    <property type="entry name" value="Ankyrin_rpt"/>
</dbReference>
<feature type="compositionally biased region" description="Pro residues" evidence="14">
    <location>
        <begin position="1127"/>
        <end position="1136"/>
    </location>
</feature>
<evidence type="ECO:0000256" key="12">
    <source>
        <dbReference type="ARBA" id="ARBA00023303"/>
    </source>
</evidence>
<dbReference type="Gene3D" id="1.25.40.20">
    <property type="entry name" value="Ankyrin repeat-containing domain"/>
    <property type="match status" value="1"/>
</dbReference>
<dbReference type="FunFam" id="1.10.287.70:FF:000132">
    <property type="entry name" value="OSMotic avoidance abnormal family member"/>
    <property type="match status" value="1"/>
</dbReference>
<dbReference type="InterPro" id="IPR005821">
    <property type="entry name" value="Ion_trans_dom"/>
</dbReference>
<comment type="subcellular location">
    <subcellularLocation>
        <location evidence="1">Cell membrane</location>
        <topology evidence="1">Multi-pass membrane protein</topology>
    </subcellularLocation>
</comment>
<proteinExistence type="predicted"/>
<evidence type="ECO:0000256" key="5">
    <source>
        <dbReference type="ARBA" id="ARBA00022673"/>
    </source>
</evidence>
<feature type="compositionally biased region" description="Basic residues" evidence="14">
    <location>
        <begin position="1049"/>
        <end position="1060"/>
    </location>
</feature>
<feature type="region of interest" description="Disordered" evidence="14">
    <location>
        <begin position="1029"/>
        <end position="1136"/>
    </location>
</feature>
<evidence type="ECO:0000256" key="9">
    <source>
        <dbReference type="ARBA" id="ARBA00022989"/>
    </source>
</evidence>
<keyword evidence="9 15" id="KW-1133">Transmembrane helix</keyword>
<sequence length="1136" mass="127914">MKFLFKKFLKQKKTQFSKGGAILDQVIAESAAPDNKCLLYKLANYKGGGDLIEAMQTGGQIAVENLIREQFGVFMYKGGKGQIINRAEYLRWKYKDNTEVTIPIEASLSSHDPLSKWVDHKACWQMQYRGSLGESLIHVLVICDTKMHTKLARILLRVFPEQAIDIMEGEEYLGASALHLAIAYSNNELVIDLVEAGANINQRAIGRFFLPKDQQSNKPKKNTDYEGLAYLGEYPLAWAACCSNESVYNLLLEHGADPDAQDNFGNMILHMVVVCDKLDMFGYALRHPKYPCKNGVINDAGLTPLTLACMLGRAEVFKEMLELSAREFWRYSNITCSAYPLNALDTISPDGSTNWQSALFIILDGTKQEHLDMLDGGIIQKLLEEKWDTFAQRQFSKRLLILFVHLFFLSCSVSLRKPRNPHATEEEAIAEQEMTWTDYSRYFCECITMLGVLSFVIFQQGDELKNQGLKAFLKSLKTAPPKAVFLISNLLILAVIPYRLMGDIDTEEALLIFAVPGSWFLLMFFAGAIRLTGPFVTMIFSMITGDMLTFSIIYFIVLFGFCNAFYFLYKGHPEVEETGYETYMSTWMALFQMTLGDYDYSEFNDLKYANMAKTVFIIFMIFVPILLLNMLIAMMGNTYAAVIEQSEKEFVKQWAKIVVSLERAIPKEDAKKFLETYSIPLSESERGVMVIKSKSKTRARQRKGAVGNWKRVLKVTLGELKKKGMSGEELRRIMWGRASITSPTKVLKKKKRDMDMANEDPFGLTAAFDQMSYTQDILMMEQEEVMIDPVKKQPVTKSGPPDIMAPKPGDSMMQAMGDLKDATGPSTPHTPRSGVSLSYSGGVELHGGSGYNDPLRELIILTEDQDADPNDEAFWNQLLNLAEEATLLDHIEEVKENMKLSEVQKQEQLAVEVQAANLFVNPKDVIDPVKEAEFMKTLEALVESDSDAEKPVLGKGSLIRRAKSAVSRRSSSKKRKTDEHPLFKIAWEEQVLSTGIFNYTYDDLKTPQDDTMMDVADQDYDEATIADEVLEPDPEPKSDVQSESSSVKSKGRRRRGRFARNKVSPTSSDDGDGSGPRRVKTAPPRDSGQEAEDSPPDPLEPWSTRDLMNINQILDQNDSPLVGDEPTPAPQKPQEE</sequence>
<dbReference type="VEuPathDB" id="VectorBase:CSON006299"/>
<evidence type="ECO:0000256" key="6">
    <source>
        <dbReference type="ARBA" id="ARBA00022692"/>
    </source>
</evidence>
<dbReference type="OMA" id="PLFMIAW"/>
<keyword evidence="10" id="KW-0406">Ion transport</keyword>
<keyword evidence="8" id="KW-0106">Calcium</keyword>
<evidence type="ECO:0000256" key="7">
    <source>
        <dbReference type="ARBA" id="ARBA00022737"/>
    </source>
</evidence>
<keyword evidence="7" id="KW-0677">Repeat</keyword>
<organism evidence="17">
    <name type="scientific">Culicoides sonorensis</name>
    <name type="common">Biting midge</name>
    <dbReference type="NCBI Taxonomy" id="179676"/>
    <lineage>
        <taxon>Eukaryota</taxon>
        <taxon>Metazoa</taxon>
        <taxon>Ecdysozoa</taxon>
        <taxon>Arthropoda</taxon>
        <taxon>Hexapoda</taxon>
        <taxon>Insecta</taxon>
        <taxon>Pterygota</taxon>
        <taxon>Neoptera</taxon>
        <taxon>Endopterygota</taxon>
        <taxon>Diptera</taxon>
        <taxon>Nematocera</taxon>
        <taxon>Chironomoidea</taxon>
        <taxon>Ceratopogonidae</taxon>
        <taxon>Ceratopogoninae</taxon>
        <taxon>Culicoides</taxon>
        <taxon>Monoculicoides</taxon>
    </lineage>
</organism>
<feature type="transmembrane region" description="Helical" evidence="15">
    <location>
        <begin position="550"/>
        <end position="569"/>
    </location>
</feature>
<dbReference type="EMBL" id="UFQT01002378">
    <property type="protein sequence ID" value="SSX33335.1"/>
    <property type="molecule type" value="Genomic_DNA"/>
</dbReference>
<feature type="transmembrane region" description="Helical" evidence="15">
    <location>
        <begin position="510"/>
        <end position="529"/>
    </location>
</feature>
<evidence type="ECO:0000256" key="1">
    <source>
        <dbReference type="ARBA" id="ARBA00004651"/>
    </source>
</evidence>
<dbReference type="PROSITE" id="PS50088">
    <property type="entry name" value="ANK_REPEAT"/>
    <property type="match status" value="2"/>
</dbReference>
<evidence type="ECO:0000256" key="4">
    <source>
        <dbReference type="ARBA" id="ARBA00022568"/>
    </source>
</evidence>
<dbReference type="GO" id="GO:0005262">
    <property type="term" value="F:calcium channel activity"/>
    <property type="evidence" value="ECO:0007669"/>
    <property type="project" value="UniProtKB-KW"/>
</dbReference>
<keyword evidence="2" id="KW-0813">Transport</keyword>
<keyword evidence="5" id="KW-0107">Calcium channel</keyword>
<keyword evidence="11 15" id="KW-0472">Membrane</keyword>
<dbReference type="Pfam" id="PF00520">
    <property type="entry name" value="Ion_trans"/>
    <property type="match status" value="1"/>
</dbReference>
<feature type="transmembrane region" description="Helical" evidence="15">
    <location>
        <begin position="479"/>
        <end position="498"/>
    </location>
</feature>
<dbReference type="GO" id="GO:0098703">
    <property type="term" value="P:calcium ion import across plasma membrane"/>
    <property type="evidence" value="ECO:0007669"/>
    <property type="project" value="TreeGrafter"/>
</dbReference>
<feature type="domain" description="Ion transport" evidence="16">
    <location>
        <begin position="429"/>
        <end position="646"/>
    </location>
</feature>
<name>A0A336MUD6_CULSO</name>
<feature type="compositionally biased region" description="Polar residues" evidence="14">
    <location>
        <begin position="1109"/>
        <end position="1119"/>
    </location>
</feature>
<gene>
    <name evidence="17" type="primary">CSON006299</name>
</gene>
<keyword evidence="4" id="KW-0109">Calcium transport</keyword>
<dbReference type="FunFam" id="1.25.40.20:FF:000185">
    <property type="entry name" value="OSMotic avoidance abnormal family member"/>
    <property type="match status" value="1"/>
</dbReference>
<dbReference type="PROSITE" id="PS50297">
    <property type="entry name" value="ANK_REP_REGION"/>
    <property type="match status" value="2"/>
</dbReference>
<evidence type="ECO:0000259" key="16">
    <source>
        <dbReference type="Pfam" id="PF00520"/>
    </source>
</evidence>
<keyword evidence="12" id="KW-0407">Ion channel</keyword>